<proteinExistence type="predicted"/>
<keyword evidence="2" id="KW-1185">Reference proteome</keyword>
<name>A0ACC1NU05_9HYPO</name>
<protein>
    <submittedName>
        <fullName evidence="1">Uncharacterized protein</fullName>
    </submittedName>
</protein>
<evidence type="ECO:0000313" key="1">
    <source>
        <dbReference type="EMBL" id="KAJ2981894.1"/>
    </source>
</evidence>
<dbReference type="Proteomes" id="UP001143910">
    <property type="component" value="Unassembled WGS sequence"/>
</dbReference>
<organism evidence="1 2">
    <name type="scientific">Zarea fungicola</name>
    <dbReference type="NCBI Taxonomy" id="93591"/>
    <lineage>
        <taxon>Eukaryota</taxon>
        <taxon>Fungi</taxon>
        <taxon>Dikarya</taxon>
        <taxon>Ascomycota</taxon>
        <taxon>Pezizomycotina</taxon>
        <taxon>Sordariomycetes</taxon>
        <taxon>Hypocreomycetidae</taxon>
        <taxon>Hypocreales</taxon>
        <taxon>Cordycipitaceae</taxon>
        <taxon>Zarea</taxon>
    </lineage>
</organism>
<gene>
    <name evidence="1" type="ORF">NQ176_g1734</name>
</gene>
<dbReference type="EMBL" id="JANJQO010000105">
    <property type="protein sequence ID" value="KAJ2981894.1"/>
    <property type="molecule type" value="Genomic_DNA"/>
</dbReference>
<sequence length="452" mass="52409">MYLSPFHAARVFEPRLTDIKISPWTTFTSAFHKDYFLDDLAAGKTEFCSPLLVNLVLAYASVCNPKFWKRSEYWNPETMAYRFLAEARRLWELTSGTPHITTVQAGILFSVFYNLSGLDEIGQAYQEHARTQRGRAFTAWTLYNWETLVAFSFIHAPLVKEVPKCPLPDPAQDPDWYGQLWVHYPSSSTPVSLCFGQIFERKTKFRIIMNEFCEEAYNTSLGINSFKAEGLRRKLEHWFEHLPEPLNPKNIVLPAQLQLHMYYHHLLLSIYEPLLDAVAPLKSITREIVASSRKYMHTLIRIYFLRHGYEAMDLFIVIPLMVVADECLELIERGAASELELEELRSTVLLIAKGLHDQRRNHYLAEALFRVLRGKMRRSELMLLRRALNLDIDQQQEPPELVQVVRSHWPVSVVKGKKDLESKILSTLVESYANLNVNEEDDDLTDKTEVTN</sequence>
<evidence type="ECO:0000313" key="2">
    <source>
        <dbReference type="Proteomes" id="UP001143910"/>
    </source>
</evidence>
<reference evidence="1" key="1">
    <citation type="submission" date="2022-08" db="EMBL/GenBank/DDBJ databases">
        <title>Genome Sequence of Lecanicillium fungicola.</title>
        <authorList>
            <person name="Buettner E."/>
        </authorList>
    </citation>
    <scope>NUCLEOTIDE SEQUENCE</scope>
    <source>
        <strain evidence="1">Babe33</strain>
    </source>
</reference>
<accession>A0ACC1NU05</accession>
<comment type="caution">
    <text evidence="1">The sequence shown here is derived from an EMBL/GenBank/DDBJ whole genome shotgun (WGS) entry which is preliminary data.</text>
</comment>